<sequence length="525" mass="58094">MKRITVYISSLILAVAALTSCHKQLDRTEPNTLPSGNVYTTEAGYLQVLAKVYGSMALTGNQGPAGNGDVAGIDEGTSDFLRLFWKAQELSTDEAVVAWNDPGIQDFHNMNWSSSNAMTKGLYYRCTYIVTLCNEFIRESDPAAVSGRGITGAAADNIKRMRAEARFVRAYAYWVLLDLYGKPGFTTENDPIGKFNPPQTTRTALFSYIETELKAIEADLANARAQYGRADKATAWALLARLYLNAKVYIDTDKYSDAVTYSKRVIDAGYSLLSDYRWLGLADNNVSNPEFIWTLNYDGIKSKNYGGTTFLVNASVGGDMDRNVSGLGGWGGIRATRNLPDLFPDVNGNGDKRAQFVAGTQNIEINNISEFKDGLAVIKYRNRTRSGAFGQDPEKTFADIDFPVFRLAEMYLIYAEAVKRGGTGGTEAQALIYLNSLRSRAQVTAAPLGFYTTDYVLDERARELYWEGFRRTDLIRYGRFTEGTYLWPWKGGVKTGAGVAATRKVYPIPDSEIAANPNLKQNDGY</sequence>
<evidence type="ECO:0000256" key="2">
    <source>
        <dbReference type="ARBA" id="ARBA00006275"/>
    </source>
</evidence>
<dbReference type="Proteomes" id="UP000290204">
    <property type="component" value="Unassembled WGS sequence"/>
</dbReference>
<organism evidence="8 9">
    <name type="scientific">Lacibacter luteus</name>
    <dbReference type="NCBI Taxonomy" id="2508719"/>
    <lineage>
        <taxon>Bacteria</taxon>
        <taxon>Pseudomonadati</taxon>
        <taxon>Bacteroidota</taxon>
        <taxon>Chitinophagia</taxon>
        <taxon>Chitinophagales</taxon>
        <taxon>Chitinophagaceae</taxon>
        <taxon>Lacibacter</taxon>
    </lineage>
</organism>
<dbReference type="Gene3D" id="1.25.40.390">
    <property type="match status" value="1"/>
</dbReference>
<dbReference type="Gene3D" id="1.25.40.10">
    <property type="entry name" value="Tetratricopeptide repeat domain"/>
    <property type="match status" value="1"/>
</dbReference>
<dbReference type="PROSITE" id="PS51257">
    <property type="entry name" value="PROKAR_LIPOPROTEIN"/>
    <property type="match status" value="1"/>
</dbReference>
<dbReference type="RefSeq" id="WP_129130391.1">
    <property type="nucleotide sequence ID" value="NZ_SDHW01000002.1"/>
</dbReference>
<dbReference type="AlphaFoldDB" id="A0A4Q1CIJ6"/>
<dbReference type="Pfam" id="PF14322">
    <property type="entry name" value="SusD-like_3"/>
    <property type="match status" value="1"/>
</dbReference>
<evidence type="ECO:0000256" key="1">
    <source>
        <dbReference type="ARBA" id="ARBA00004442"/>
    </source>
</evidence>
<dbReference type="Pfam" id="PF07980">
    <property type="entry name" value="SusD_RagB"/>
    <property type="match status" value="1"/>
</dbReference>
<dbReference type="CDD" id="cd08977">
    <property type="entry name" value="SusD"/>
    <property type="match status" value="1"/>
</dbReference>
<gene>
    <name evidence="8" type="ORF">ESA94_08150</name>
</gene>
<feature type="domain" description="RagB/SusD" evidence="6">
    <location>
        <begin position="387"/>
        <end position="525"/>
    </location>
</feature>
<dbReference type="EMBL" id="SDHW01000002">
    <property type="protein sequence ID" value="RXK60431.1"/>
    <property type="molecule type" value="Genomic_DNA"/>
</dbReference>
<feature type="domain" description="SusD-like N-terminal" evidence="7">
    <location>
        <begin position="155"/>
        <end position="244"/>
    </location>
</feature>
<accession>A0A4Q1CIJ6</accession>
<dbReference type="SUPFAM" id="SSF48452">
    <property type="entry name" value="TPR-like"/>
    <property type="match status" value="1"/>
</dbReference>
<keyword evidence="3" id="KW-0732">Signal</keyword>
<dbReference type="GO" id="GO:0009279">
    <property type="term" value="C:cell outer membrane"/>
    <property type="evidence" value="ECO:0007669"/>
    <property type="project" value="UniProtKB-SubCell"/>
</dbReference>
<evidence type="ECO:0000313" key="9">
    <source>
        <dbReference type="Proteomes" id="UP000290204"/>
    </source>
</evidence>
<reference evidence="8 9" key="1">
    <citation type="submission" date="2019-01" db="EMBL/GenBank/DDBJ databases">
        <title>Lacibacter sp. strain TTM-7.</title>
        <authorList>
            <person name="Chen W.-M."/>
        </authorList>
    </citation>
    <scope>NUCLEOTIDE SEQUENCE [LARGE SCALE GENOMIC DNA]</scope>
    <source>
        <strain evidence="8 9">TTM-7</strain>
    </source>
</reference>
<protein>
    <submittedName>
        <fullName evidence="8">RagB/SusD family nutrient uptake outer membrane protein</fullName>
    </submittedName>
</protein>
<evidence type="ECO:0000259" key="7">
    <source>
        <dbReference type="Pfam" id="PF14322"/>
    </source>
</evidence>
<keyword evidence="9" id="KW-1185">Reference proteome</keyword>
<name>A0A4Q1CIJ6_9BACT</name>
<dbReference type="OrthoDB" id="9783641at2"/>
<evidence type="ECO:0000313" key="8">
    <source>
        <dbReference type="EMBL" id="RXK60431.1"/>
    </source>
</evidence>
<dbReference type="InterPro" id="IPR033985">
    <property type="entry name" value="SusD-like_N"/>
</dbReference>
<evidence type="ECO:0000256" key="3">
    <source>
        <dbReference type="ARBA" id="ARBA00022729"/>
    </source>
</evidence>
<comment type="subcellular location">
    <subcellularLocation>
        <location evidence="1">Cell outer membrane</location>
    </subcellularLocation>
</comment>
<comment type="similarity">
    <text evidence="2">Belongs to the SusD family.</text>
</comment>
<evidence type="ECO:0000259" key="6">
    <source>
        <dbReference type="Pfam" id="PF07980"/>
    </source>
</evidence>
<dbReference type="InterPro" id="IPR012944">
    <property type="entry name" value="SusD_RagB_dom"/>
</dbReference>
<dbReference type="InterPro" id="IPR011990">
    <property type="entry name" value="TPR-like_helical_dom_sf"/>
</dbReference>
<evidence type="ECO:0000256" key="4">
    <source>
        <dbReference type="ARBA" id="ARBA00023136"/>
    </source>
</evidence>
<keyword evidence="4" id="KW-0472">Membrane</keyword>
<dbReference type="Gene3D" id="1.10.3780.10">
    <property type="entry name" value="SusD-like"/>
    <property type="match status" value="1"/>
</dbReference>
<evidence type="ECO:0000256" key="5">
    <source>
        <dbReference type="ARBA" id="ARBA00023237"/>
    </source>
</evidence>
<comment type="caution">
    <text evidence="8">The sequence shown here is derived from an EMBL/GenBank/DDBJ whole genome shotgun (WGS) entry which is preliminary data.</text>
</comment>
<proteinExistence type="inferred from homology"/>
<keyword evidence="5" id="KW-0998">Cell outer membrane</keyword>